<dbReference type="SUPFAM" id="SSF51621">
    <property type="entry name" value="Phosphoenolpyruvate/pyruvate domain"/>
    <property type="match status" value="1"/>
</dbReference>
<name>A0A923MID6_9FIRM</name>
<organism evidence="1 2">
    <name type="scientific">Dysosmobacter segnis</name>
    <dbReference type="NCBI Taxonomy" id="2763042"/>
    <lineage>
        <taxon>Bacteria</taxon>
        <taxon>Bacillati</taxon>
        <taxon>Bacillota</taxon>
        <taxon>Clostridia</taxon>
        <taxon>Eubacteriales</taxon>
        <taxon>Oscillospiraceae</taxon>
        <taxon>Dysosmobacter</taxon>
    </lineage>
</organism>
<keyword evidence="1" id="KW-0456">Lyase</keyword>
<sequence length="296" mass="32413">MMTDRSTLRRLMAEKETVITCGCGDAISAKIINEVDGFDGVLSSGFTLAAMAMGLPDAELYSRSDNVYAVSNMCYVLDKPLIADIDTAYGNAVTTIKTVNDFERAGASGVVIEDQISPKRCPICVTDLNTTISAEEAAGKIRAAAENRLYKDTLIIARTDITNVEERNRRAQMYLEAGADLVQGISKSYTASGNMVENIKQFVDAMDGRVSLVVCGGLDSLTRKDIEYIKPKICHFALVPINYMYPALRKAIEFVGENHEQAGIPLEKANHSELVNFLGMSKIGEQEKKYIPQIDC</sequence>
<dbReference type="Pfam" id="PF13714">
    <property type="entry name" value="PEP_mutase"/>
    <property type="match status" value="1"/>
</dbReference>
<gene>
    <name evidence="1" type="ORF">H8Z83_07910</name>
</gene>
<protein>
    <submittedName>
        <fullName evidence="1">Isocitrate lyase/PEP mutase family protein</fullName>
    </submittedName>
</protein>
<dbReference type="RefSeq" id="WP_187014538.1">
    <property type="nucleotide sequence ID" value="NZ_JACOQI010000006.1"/>
</dbReference>
<evidence type="ECO:0000313" key="2">
    <source>
        <dbReference type="Proteomes" id="UP000620327"/>
    </source>
</evidence>
<comment type="caution">
    <text evidence="1">The sequence shown here is derived from an EMBL/GenBank/DDBJ whole genome shotgun (WGS) entry which is preliminary data.</text>
</comment>
<dbReference type="InterPro" id="IPR040442">
    <property type="entry name" value="Pyrv_kinase-like_dom_sf"/>
</dbReference>
<dbReference type="InterPro" id="IPR015813">
    <property type="entry name" value="Pyrv/PenolPyrv_kinase-like_dom"/>
</dbReference>
<evidence type="ECO:0000313" key="1">
    <source>
        <dbReference type="EMBL" id="MBC5770246.1"/>
    </source>
</evidence>
<proteinExistence type="predicted"/>
<dbReference type="CDD" id="cd00377">
    <property type="entry name" value="ICL_PEPM"/>
    <property type="match status" value="1"/>
</dbReference>
<dbReference type="PANTHER" id="PTHR42905">
    <property type="entry name" value="PHOSPHOENOLPYRUVATE CARBOXYLASE"/>
    <property type="match status" value="1"/>
</dbReference>
<dbReference type="EMBL" id="JACOQI010000006">
    <property type="protein sequence ID" value="MBC5770246.1"/>
    <property type="molecule type" value="Genomic_DNA"/>
</dbReference>
<accession>A0A923MID6</accession>
<dbReference type="GO" id="GO:0016833">
    <property type="term" value="F:oxo-acid-lyase activity"/>
    <property type="evidence" value="ECO:0007669"/>
    <property type="project" value="UniProtKB-ARBA"/>
</dbReference>
<dbReference type="InterPro" id="IPR039556">
    <property type="entry name" value="ICL/PEPM"/>
</dbReference>
<reference evidence="1" key="1">
    <citation type="submission" date="2020-08" db="EMBL/GenBank/DDBJ databases">
        <title>Genome public.</title>
        <authorList>
            <person name="Liu C."/>
            <person name="Sun Q."/>
        </authorList>
    </citation>
    <scope>NUCLEOTIDE SEQUENCE</scope>
    <source>
        <strain evidence="1">BX15</strain>
    </source>
</reference>
<dbReference type="Proteomes" id="UP000620327">
    <property type="component" value="Unassembled WGS sequence"/>
</dbReference>
<dbReference type="AlphaFoldDB" id="A0A923MID6"/>
<keyword evidence="2" id="KW-1185">Reference proteome</keyword>
<dbReference type="Gene3D" id="3.20.20.60">
    <property type="entry name" value="Phosphoenolpyruvate-binding domains"/>
    <property type="match status" value="1"/>
</dbReference>
<dbReference type="PANTHER" id="PTHR42905:SF5">
    <property type="entry name" value="CARBOXYVINYL-CARBOXYPHOSPHONATE PHOSPHORYLMUTASE, CHLOROPLASTIC"/>
    <property type="match status" value="1"/>
</dbReference>